<dbReference type="Gene3D" id="1.20.1310.10">
    <property type="entry name" value="Cullin Repeats"/>
    <property type="match status" value="3"/>
</dbReference>
<gene>
    <name evidence="5" type="ORF">C3747_137g76</name>
</gene>
<dbReference type="InterPro" id="IPR036317">
    <property type="entry name" value="Cullin_homology_sf"/>
</dbReference>
<dbReference type="VEuPathDB" id="TriTrypDB:TCSYLVIO_005922"/>
<dbReference type="VEuPathDB" id="TriTrypDB:TcG_03588"/>
<dbReference type="InterPro" id="IPR016159">
    <property type="entry name" value="Cullin_repeat-like_dom_sf"/>
</dbReference>
<comment type="caution">
    <text evidence="5">The sequence shown here is derived from an EMBL/GenBank/DDBJ whole genome shotgun (WGS) entry which is preliminary data.</text>
</comment>
<evidence type="ECO:0000256" key="3">
    <source>
        <dbReference type="RuleBase" id="RU003829"/>
    </source>
</evidence>
<evidence type="ECO:0000256" key="2">
    <source>
        <dbReference type="PROSITE-ProRule" id="PRU00330"/>
    </source>
</evidence>
<dbReference type="InterPro" id="IPR001373">
    <property type="entry name" value="Cullin_N"/>
</dbReference>
<dbReference type="VEuPathDB" id="TriTrypDB:TcCLB.503813.20"/>
<dbReference type="SMR" id="A0A2V2W8Z7"/>
<dbReference type="OMA" id="RDICGLS"/>
<dbReference type="Pfam" id="PF26557">
    <property type="entry name" value="Cullin_AB"/>
    <property type="match status" value="1"/>
</dbReference>
<dbReference type="VEuPathDB" id="TriTrypDB:TcCLB.506709.20"/>
<dbReference type="VEuPathDB" id="TriTrypDB:C4B63_12g317"/>
<dbReference type="EMBL" id="PRFC01000137">
    <property type="protein sequence ID" value="PWV05142.1"/>
    <property type="molecule type" value="Genomic_DNA"/>
</dbReference>
<dbReference type="VEuPathDB" id="TriTrypDB:BCY84_05823"/>
<dbReference type="AlphaFoldDB" id="A0A2V2W8Z7"/>
<proteinExistence type="inferred from homology"/>
<dbReference type="Gene3D" id="1.10.10.10">
    <property type="entry name" value="Winged helix-like DNA-binding domain superfamily/Winged helix DNA-binding domain"/>
    <property type="match status" value="1"/>
</dbReference>
<dbReference type="InterPro" id="IPR019559">
    <property type="entry name" value="Cullin_neddylation_domain"/>
</dbReference>
<dbReference type="SMART" id="SM00884">
    <property type="entry name" value="Cullin_Nedd8"/>
    <property type="match status" value="1"/>
</dbReference>
<dbReference type="VEuPathDB" id="TriTrypDB:C3747_137g76"/>
<evidence type="ECO:0000259" key="4">
    <source>
        <dbReference type="PROSITE" id="PS50069"/>
    </source>
</evidence>
<evidence type="ECO:0000256" key="1">
    <source>
        <dbReference type="ARBA" id="ARBA00006019"/>
    </source>
</evidence>
<dbReference type="VEuPathDB" id="TriTrypDB:Tc_MARK_5376"/>
<dbReference type="SMART" id="SM00182">
    <property type="entry name" value="CULLIN"/>
    <property type="match status" value="1"/>
</dbReference>
<dbReference type="InterPro" id="IPR045093">
    <property type="entry name" value="Cullin"/>
</dbReference>
<dbReference type="GO" id="GO:0031625">
    <property type="term" value="F:ubiquitin protein ligase binding"/>
    <property type="evidence" value="ECO:0007669"/>
    <property type="project" value="InterPro"/>
</dbReference>
<dbReference type="Gene3D" id="3.30.230.130">
    <property type="entry name" value="Cullin, Chain C, Domain 2"/>
    <property type="match status" value="1"/>
</dbReference>
<dbReference type="SUPFAM" id="SSF75632">
    <property type="entry name" value="Cullin homology domain"/>
    <property type="match status" value="1"/>
</dbReference>
<reference evidence="5 6" key="1">
    <citation type="journal article" date="2018" name="Microb. Genom.">
        <title>Expanding an expanded genome: long-read sequencing of Trypanosoma cruzi.</title>
        <authorList>
            <person name="Berna L."/>
            <person name="Rodriguez M."/>
            <person name="Chiribao M.L."/>
            <person name="Parodi-Talice A."/>
            <person name="Pita S."/>
            <person name="Rijo G."/>
            <person name="Alvarez-Valin F."/>
            <person name="Robello C."/>
        </authorList>
    </citation>
    <scope>NUCLEOTIDE SEQUENCE [LARGE SCALE GENOMIC DNA]</scope>
    <source>
        <strain evidence="5 6">TCC</strain>
    </source>
</reference>
<dbReference type="Pfam" id="PF10557">
    <property type="entry name" value="Cullin_Nedd8"/>
    <property type="match status" value="1"/>
</dbReference>
<dbReference type="VEuPathDB" id="TriTrypDB:TCDM_08102"/>
<dbReference type="GO" id="GO:0006511">
    <property type="term" value="P:ubiquitin-dependent protein catabolic process"/>
    <property type="evidence" value="ECO:0007669"/>
    <property type="project" value="InterPro"/>
</dbReference>
<dbReference type="SUPFAM" id="SSF46785">
    <property type="entry name" value="Winged helix' DNA-binding domain"/>
    <property type="match status" value="1"/>
</dbReference>
<name>A0A2V2W8Z7_TRYCR</name>
<dbReference type="SUPFAM" id="SSF74788">
    <property type="entry name" value="Cullin repeat-like"/>
    <property type="match status" value="1"/>
</dbReference>
<evidence type="ECO:0000313" key="6">
    <source>
        <dbReference type="Proteomes" id="UP000246078"/>
    </source>
</evidence>
<dbReference type="PROSITE" id="PS50069">
    <property type="entry name" value="CULLIN_2"/>
    <property type="match status" value="1"/>
</dbReference>
<dbReference type="Proteomes" id="UP000246078">
    <property type="component" value="Unassembled WGS sequence"/>
</dbReference>
<dbReference type="InterPro" id="IPR016158">
    <property type="entry name" value="Cullin_homology"/>
</dbReference>
<dbReference type="PANTHER" id="PTHR11932">
    <property type="entry name" value="CULLIN"/>
    <property type="match status" value="1"/>
</dbReference>
<protein>
    <recommendedName>
        <fullName evidence="4">Cullin family profile domain-containing protein</fullName>
    </recommendedName>
</protein>
<dbReference type="InterPro" id="IPR036388">
    <property type="entry name" value="WH-like_DNA-bd_sf"/>
</dbReference>
<organism evidence="5 6">
    <name type="scientific">Trypanosoma cruzi</name>
    <dbReference type="NCBI Taxonomy" id="5693"/>
    <lineage>
        <taxon>Eukaryota</taxon>
        <taxon>Discoba</taxon>
        <taxon>Euglenozoa</taxon>
        <taxon>Kinetoplastea</taxon>
        <taxon>Metakinetoplastina</taxon>
        <taxon>Trypanosomatida</taxon>
        <taxon>Trypanosomatidae</taxon>
        <taxon>Trypanosoma</taxon>
        <taxon>Schizotrypanum</taxon>
    </lineage>
</organism>
<dbReference type="InterPro" id="IPR059120">
    <property type="entry name" value="Cullin-like_AB"/>
</dbReference>
<dbReference type="VEuPathDB" id="TriTrypDB:ECC02_004975"/>
<evidence type="ECO:0000313" key="5">
    <source>
        <dbReference type="EMBL" id="PWV05142.1"/>
    </source>
</evidence>
<dbReference type="VEuPathDB" id="TriTrypDB:TcCL_NonESM07713"/>
<dbReference type="InterPro" id="IPR036390">
    <property type="entry name" value="WH_DNA-bd_sf"/>
</dbReference>
<comment type="similarity">
    <text evidence="1 2 3">Belongs to the cullin family.</text>
</comment>
<dbReference type="Pfam" id="PF00888">
    <property type="entry name" value="Cullin"/>
    <property type="match status" value="1"/>
</dbReference>
<feature type="domain" description="Cullin family profile" evidence="4">
    <location>
        <begin position="531"/>
        <end position="753"/>
    </location>
</feature>
<accession>A0A2V2W8Z7</accession>
<dbReference type="OrthoDB" id="27073at2759"/>
<sequence length="910" mass="101902">MASRTLYDPPPTALQWDVGPSQEKPCITVKLLTHDAEMHRLACEKEKEKAWTVAEGMLDALLVRLAAQSENVISSTPPFEHSTSLLSFLISSSPSASSMSSISVRIPPVNVSNRGYAADAACRSVRTLVELDAASAVYEKLKQSLEAYVMHILQFLTTACEPDGEGCLTFMRLVHVWGHYRLAVAELQEVWVYLDRWYISRMHAVRSIDGLAVAIMKEALLQHPWLLSRAQLGFLTFLRQDFENESNVRREILLFTNLCSSIEVYFLRVEPDVLAVAKEFYTEVADRMWHDGESAEVFFQQVGCFLQEGRRRVQACLEANTMSKLEEIAQTSLLAAHGTDVLARDFERLVKDEKYDCIRLAWQFLALGKYVQLGKECGAVFREYILHEGVTIIRQLTSRPADREGFVAVKAMIALIRRGESVIDECFAENSMVFTVQLNDALVEVLQENQTEFARQIARYIDFLMREEENDTLMSAPANTKGDDGSGDNCLYADATATANDGGSDEVAAAATATATAVSPCGGLLNYIGRIYALLPSRGIFETFYWHDLARRLLQYQRPRRLDAERSFIQELKKACGVETSKFEGMFNDLKVSQELNERYQAWVTGERDDASAQWPPVMRVDNEEEEEGEAMSLIAELPWNTEVKLHILTSGFWPTQSTLAVRLPSPMRLLAKSVQDFYRQCFTDRQLLWQHQLSSAVVRCSIGTVRRNLTGTLLQAAILLTLQEMMDTTPSSSSSQRVEAVTVGALCDRLAVDILVPAVTGSIYGLCHPKFSLLLREPAMGGSSAAAFPMLAGTDRLRFNTHFAVSSMRCRIPFYNTPNSGEDVSTGRNDADSMLAVDDVLKEHKHVIEAAVVRFMKEKRCATHEDLVTAVSTLVQFPVTMATLKCVIERLIDRGFLERNGATAYTYTL</sequence>
<dbReference type="VEuPathDB" id="TriTrypDB:TcBrA4_0091170"/>